<dbReference type="AlphaFoldDB" id="A0A7W5JU98"/>
<evidence type="ECO:0000256" key="1">
    <source>
        <dbReference type="SAM" id="MobiDB-lite"/>
    </source>
</evidence>
<dbReference type="RefSeq" id="WP_232530592.1">
    <property type="nucleotide sequence ID" value="NZ_JACHZG010000001.1"/>
</dbReference>
<evidence type="ECO:0000313" key="2">
    <source>
        <dbReference type="EMBL" id="MBB3326457.1"/>
    </source>
</evidence>
<comment type="caution">
    <text evidence="2">The sequence shown here is derived from an EMBL/GenBank/DDBJ whole genome shotgun (WGS) entry which is preliminary data.</text>
</comment>
<dbReference type="EMBL" id="JACHZG010000001">
    <property type="protein sequence ID" value="MBB3326457.1"/>
    <property type="molecule type" value="Genomic_DNA"/>
</dbReference>
<reference evidence="2 3" key="1">
    <citation type="submission" date="2020-08" db="EMBL/GenBank/DDBJ databases">
        <title>Sequencing the genomes of 1000 actinobacteria strains.</title>
        <authorList>
            <person name="Klenk H.-P."/>
        </authorList>
    </citation>
    <scope>NUCLEOTIDE SEQUENCE [LARGE SCALE GENOMIC DNA]</scope>
    <source>
        <strain evidence="2 3">DSM 11053</strain>
    </source>
</reference>
<protein>
    <submittedName>
        <fullName evidence="2">Uncharacterized protein</fullName>
    </submittedName>
</protein>
<name>A0A7W5JU98_9ACTN</name>
<evidence type="ECO:0000313" key="3">
    <source>
        <dbReference type="Proteomes" id="UP000565572"/>
    </source>
</evidence>
<proteinExistence type="predicted"/>
<gene>
    <name evidence="2" type="ORF">FHX39_001401</name>
</gene>
<feature type="region of interest" description="Disordered" evidence="1">
    <location>
        <begin position="33"/>
        <end position="62"/>
    </location>
</feature>
<accession>A0A7W5JU98</accession>
<dbReference type="Proteomes" id="UP000565572">
    <property type="component" value="Unassembled WGS sequence"/>
</dbReference>
<keyword evidence="3" id="KW-1185">Reference proteome</keyword>
<organism evidence="2 3">
    <name type="scientific">Microlunatus antarcticus</name>
    <dbReference type="NCBI Taxonomy" id="53388"/>
    <lineage>
        <taxon>Bacteria</taxon>
        <taxon>Bacillati</taxon>
        <taxon>Actinomycetota</taxon>
        <taxon>Actinomycetes</taxon>
        <taxon>Propionibacteriales</taxon>
        <taxon>Propionibacteriaceae</taxon>
        <taxon>Microlunatus</taxon>
    </lineage>
</organism>
<sequence length="62" mass="6545">MAEVRASRAGAQGEAFLGLLVETRVHLDAQRGDLRGAGGLVGDSDEVDDDARAVPYGRPSRH</sequence>